<keyword evidence="2" id="KW-1185">Reference proteome</keyword>
<protein>
    <submittedName>
        <fullName evidence="1">Stage III sporulation protein SpoAB</fullName>
    </submittedName>
</protein>
<sequence length="171" mass="19345">MLKLIGAIFIVAATTWGGFEFAKRYSDRPKQIRQLRFALQSLEAEIMYGQTPLARAAEQIASQVGPPVNRLFEQFAEKLKIGTFSARHAWHESLEDVWKKTVLKKGEYEALKHFGETLGQHDVTAQQKHIKLALGHLESEEKEAEIAQAKNEKMVRSLGFLSGLLLILLLM</sequence>
<evidence type="ECO:0000313" key="1">
    <source>
        <dbReference type="EMBL" id="KEP27141.1"/>
    </source>
</evidence>
<dbReference type="Proteomes" id="UP000028091">
    <property type="component" value="Unassembled WGS sequence"/>
</dbReference>
<dbReference type="Pfam" id="PF09548">
    <property type="entry name" value="Spore_III_AB"/>
    <property type="match status" value="1"/>
</dbReference>
<proteinExistence type="predicted"/>
<dbReference type="EMBL" id="JOTP01000005">
    <property type="protein sequence ID" value="KEP27141.1"/>
    <property type="molecule type" value="Genomic_DNA"/>
</dbReference>
<dbReference type="eggNOG" id="ENOG5032S0Q">
    <property type="taxonomic scope" value="Bacteria"/>
</dbReference>
<dbReference type="RefSeq" id="WP_034319674.1">
    <property type="nucleotide sequence ID" value="NZ_JBCMYH010000014.1"/>
</dbReference>
<dbReference type="OrthoDB" id="1957909at2"/>
<dbReference type="PIRSF" id="PIRSF021435">
    <property type="entry name" value="SpoIIIAB"/>
    <property type="match status" value="1"/>
</dbReference>
<evidence type="ECO:0000313" key="2">
    <source>
        <dbReference type="Proteomes" id="UP000028091"/>
    </source>
</evidence>
<dbReference type="NCBIfam" id="TIGR02833">
    <property type="entry name" value="spore_III_AB"/>
    <property type="match status" value="1"/>
</dbReference>
<accession>A0A081LD15</accession>
<dbReference type="InterPro" id="IPR014198">
    <property type="entry name" value="Spore_III_AB"/>
</dbReference>
<dbReference type="AlphaFoldDB" id="A0A081LD15"/>
<gene>
    <name evidence="1" type="ORF">BA70_15780</name>
</gene>
<comment type="caution">
    <text evidence="1">The sequence shown here is derived from an EMBL/GenBank/DDBJ whole genome shotgun (WGS) entry which is preliminary data.</text>
</comment>
<name>A0A081LD15_9BACI</name>
<reference evidence="1 2" key="1">
    <citation type="submission" date="2012-09" db="EMBL/GenBank/DDBJ databases">
        <title>Genome Sequence of Bacillus sp. DW5-4.</title>
        <authorList>
            <person name="Lai Q."/>
            <person name="Liu Y."/>
            <person name="Shao Z."/>
        </authorList>
    </citation>
    <scope>NUCLEOTIDE SEQUENCE [LARGE SCALE GENOMIC DNA]</scope>
    <source>
        <strain evidence="1 2">DW5-4</strain>
    </source>
</reference>
<organism evidence="1 2">
    <name type="scientific">Bacillus zhangzhouensis</name>
    <dbReference type="NCBI Taxonomy" id="1178540"/>
    <lineage>
        <taxon>Bacteria</taxon>
        <taxon>Bacillati</taxon>
        <taxon>Bacillota</taxon>
        <taxon>Bacilli</taxon>
        <taxon>Bacillales</taxon>
        <taxon>Bacillaceae</taxon>
        <taxon>Bacillus</taxon>
    </lineage>
</organism>